<feature type="transmembrane region" description="Helical" evidence="1">
    <location>
        <begin position="383"/>
        <end position="403"/>
    </location>
</feature>
<keyword evidence="1" id="KW-1133">Transmembrane helix</keyword>
<evidence type="ECO:0000259" key="2">
    <source>
        <dbReference type="PROSITE" id="PS50850"/>
    </source>
</evidence>
<dbReference type="InterPro" id="IPR011701">
    <property type="entry name" value="MFS"/>
</dbReference>
<dbReference type="Gene3D" id="1.20.1250.20">
    <property type="entry name" value="MFS general substrate transporter like domains"/>
    <property type="match status" value="2"/>
</dbReference>
<dbReference type="RefSeq" id="WP_066382029.1">
    <property type="nucleotide sequence ID" value="NZ_LTAZ01000005.1"/>
</dbReference>
<proteinExistence type="predicted"/>
<protein>
    <submittedName>
        <fullName evidence="3">Putative 3-hydroxyphenylpropionic transporter MhpT</fullName>
    </submittedName>
</protein>
<accession>A0A151ACT5</accession>
<feature type="transmembrane region" description="Helical" evidence="1">
    <location>
        <begin position="103"/>
        <end position="124"/>
    </location>
</feature>
<dbReference type="GO" id="GO:0022857">
    <property type="term" value="F:transmembrane transporter activity"/>
    <property type="evidence" value="ECO:0007669"/>
    <property type="project" value="InterPro"/>
</dbReference>
<dbReference type="Pfam" id="PF07690">
    <property type="entry name" value="MFS_1"/>
    <property type="match status" value="1"/>
</dbReference>
<feature type="transmembrane region" description="Helical" evidence="1">
    <location>
        <begin position="168"/>
        <end position="187"/>
    </location>
</feature>
<gene>
    <name evidence="3" type="ORF">HAPAU_19820</name>
</gene>
<dbReference type="SUPFAM" id="SSF103473">
    <property type="entry name" value="MFS general substrate transporter"/>
    <property type="match status" value="1"/>
</dbReference>
<keyword evidence="4" id="KW-1185">Reference proteome</keyword>
<reference evidence="3 4" key="1">
    <citation type="submission" date="2016-02" db="EMBL/GenBank/DDBJ databases">
        <title>Genome sequence of Halalkalicoccus paucihalophilus DSM 24557.</title>
        <authorList>
            <person name="Poehlein A."/>
            <person name="Daniel R."/>
        </authorList>
    </citation>
    <scope>NUCLEOTIDE SEQUENCE [LARGE SCALE GENOMIC DNA]</scope>
    <source>
        <strain evidence="3 4">DSM 24557</strain>
    </source>
</reference>
<evidence type="ECO:0000313" key="4">
    <source>
        <dbReference type="Proteomes" id="UP000075321"/>
    </source>
</evidence>
<dbReference type="EMBL" id="LTAZ01000005">
    <property type="protein sequence ID" value="KYH25312.1"/>
    <property type="molecule type" value="Genomic_DNA"/>
</dbReference>
<evidence type="ECO:0000256" key="1">
    <source>
        <dbReference type="SAM" id="Phobius"/>
    </source>
</evidence>
<dbReference type="OrthoDB" id="359492at2157"/>
<name>A0A151ACT5_9EURY</name>
<dbReference type="InterPro" id="IPR036259">
    <property type="entry name" value="MFS_trans_sf"/>
</dbReference>
<evidence type="ECO:0000313" key="3">
    <source>
        <dbReference type="EMBL" id="KYH25312.1"/>
    </source>
</evidence>
<feature type="transmembrane region" description="Helical" evidence="1">
    <location>
        <begin position="78"/>
        <end position="97"/>
    </location>
</feature>
<feature type="transmembrane region" description="Helical" evidence="1">
    <location>
        <begin position="136"/>
        <end position="156"/>
    </location>
</feature>
<feature type="transmembrane region" description="Helical" evidence="1">
    <location>
        <begin position="229"/>
        <end position="251"/>
    </location>
</feature>
<dbReference type="PROSITE" id="PS51257">
    <property type="entry name" value="PROKAR_LIPOPROTEIN"/>
    <property type="match status" value="1"/>
</dbReference>
<sequence length="407" mass="41794">MSHVGRVYYGWVVVAACFLGSFVVFGLSYSFGVFFEPILEEFGRSRGVTSVAFGVQSLMLYLGAVVIGVLVDRYGTRRMLAVGTVVLGIGLAGTSQARSLPALVLTYGVVTGLGMSVLFVVSYATVPRWFDRRQGLAGGLASAGLGMGMVVVAPAADALIVRLGWRSALLVLAACAVALLVVAIAAVRDEPAPEQVPDREFADGFQASQRVGLHERLTDVRTIARSPAFLAQFLGWLLIYTTLYVVLSHLVVHIVDLGLSRTVGATAVALIGGASVVGRVTIGHAADRVGRVSTFVVCSATMGAATITLPALDTAATLLAFAFVYGLAYGGNGALLAPLTADLFGRSNINAVFGLVSVSLGISGLVSPYVAGAGHDAIGTYSPAFVAAGLLALAGAVAIAVAGRLSA</sequence>
<dbReference type="PROSITE" id="PS50850">
    <property type="entry name" value="MFS"/>
    <property type="match status" value="1"/>
</dbReference>
<dbReference type="PANTHER" id="PTHR11360:SF284">
    <property type="entry name" value="EG:103B4.3 PROTEIN-RELATED"/>
    <property type="match status" value="1"/>
</dbReference>
<keyword evidence="1" id="KW-0812">Transmembrane</keyword>
<feature type="transmembrane region" description="Helical" evidence="1">
    <location>
        <begin position="51"/>
        <end position="71"/>
    </location>
</feature>
<dbReference type="InterPro" id="IPR020846">
    <property type="entry name" value="MFS_dom"/>
</dbReference>
<dbReference type="AlphaFoldDB" id="A0A151ACT5"/>
<dbReference type="PANTHER" id="PTHR11360">
    <property type="entry name" value="MONOCARBOXYLATE TRANSPORTER"/>
    <property type="match status" value="1"/>
</dbReference>
<feature type="domain" description="Major facilitator superfamily (MFS) profile" evidence="2">
    <location>
        <begin position="13"/>
        <end position="407"/>
    </location>
</feature>
<organism evidence="3 4">
    <name type="scientific">Halalkalicoccus paucihalophilus</name>
    <dbReference type="NCBI Taxonomy" id="1008153"/>
    <lineage>
        <taxon>Archaea</taxon>
        <taxon>Methanobacteriati</taxon>
        <taxon>Methanobacteriota</taxon>
        <taxon>Stenosarchaea group</taxon>
        <taxon>Halobacteria</taxon>
        <taxon>Halobacteriales</taxon>
        <taxon>Halococcaceae</taxon>
        <taxon>Halalkalicoccus</taxon>
    </lineage>
</organism>
<dbReference type="PATRIC" id="fig|1008153.3.peg.2015"/>
<feature type="transmembrane region" description="Helical" evidence="1">
    <location>
        <begin position="7"/>
        <end position="31"/>
    </location>
</feature>
<feature type="transmembrane region" description="Helical" evidence="1">
    <location>
        <begin position="318"/>
        <end position="339"/>
    </location>
</feature>
<feature type="transmembrane region" description="Helical" evidence="1">
    <location>
        <begin position="351"/>
        <end position="371"/>
    </location>
</feature>
<comment type="caution">
    <text evidence="3">The sequence shown here is derived from an EMBL/GenBank/DDBJ whole genome shotgun (WGS) entry which is preliminary data.</text>
</comment>
<feature type="transmembrane region" description="Helical" evidence="1">
    <location>
        <begin position="263"/>
        <end position="282"/>
    </location>
</feature>
<keyword evidence="1" id="KW-0472">Membrane</keyword>
<feature type="transmembrane region" description="Helical" evidence="1">
    <location>
        <begin position="294"/>
        <end position="312"/>
    </location>
</feature>
<dbReference type="InterPro" id="IPR050327">
    <property type="entry name" value="Proton-linked_MCT"/>
</dbReference>
<dbReference type="Proteomes" id="UP000075321">
    <property type="component" value="Unassembled WGS sequence"/>
</dbReference>